<feature type="coiled-coil region" evidence="1">
    <location>
        <begin position="451"/>
        <end position="481"/>
    </location>
</feature>
<feature type="compositionally biased region" description="Basic and acidic residues" evidence="2">
    <location>
        <begin position="379"/>
        <end position="397"/>
    </location>
</feature>
<proteinExistence type="predicted"/>
<feature type="region of interest" description="Disordered" evidence="2">
    <location>
        <begin position="137"/>
        <end position="217"/>
    </location>
</feature>
<dbReference type="KEGG" id="ccin:107267034"/>
<dbReference type="RefSeq" id="XP_024940031.1">
    <property type="nucleotide sequence ID" value="XM_025084263.1"/>
</dbReference>
<dbReference type="Proteomes" id="UP000694920">
    <property type="component" value="Unplaced"/>
</dbReference>
<keyword evidence="3" id="KW-1185">Reference proteome</keyword>
<evidence type="ECO:0000313" key="4">
    <source>
        <dbReference type="RefSeq" id="XP_015593717.1"/>
    </source>
</evidence>
<gene>
    <name evidence="4 5 6 7" type="primary">LOC107267034</name>
</gene>
<feature type="compositionally biased region" description="Polar residues" evidence="2">
    <location>
        <begin position="579"/>
        <end position="593"/>
    </location>
</feature>
<evidence type="ECO:0000313" key="5">
    <source>
        <dbReference type="RefSeq" id="XP_015593718.1"/>
    </source>
</evidence>
<dbReference type="GeneID" id="107267034"/>
<feature type="region of interest" description="Disordered" evidence="2">
    <location>
        <begin position="555"/>
        <end position="610"/>
    </location>
</feature>
<reference evidence="4 5" key="1">
    <citation type="submission" date="2025-04" db="UniProtKB">
        <authorList>
            <consortium name="RefSeq"/>
        </authorList>
    </citation>
    <scope>IDENTIFICATION</scope>
</reference>
<dbReference type="AlphaFoldDB" id="A0AAJ7RFN0"/>
<evidence type="ECO:0000256" key="2">
    <source>
        <dbReference type="SAM" id="MobiDB-lite"/>
    </source>
</evidence>
<sequence>MSGSRRTSITIYDYPEHLNPFKDNNTNVELRGNGESKSFGKEGKNKFWTFGRSRKKRSHSFSIKSTWNGIFGKRKDTPEPAERRTTITTVSSTYQKAAFNERPVAPPRISRDQQEFDEALGTLTRRRKYTFDESSRYDSNLTVNGDPARIYDGSPQDTTASIMGDLTPKPPARRFGQVSPRPKEKIPPLNFDDKDPKGNENSEDYRGPDQTPVPPKRFGQRLSQRLIVSNHEPEEETFLRNEKSSDLSLRDENENVPEDYAFRRCSRDAVRRSNLSINSCVSIGSTASAFGRKKRRAPQPPRSRDEVEVTKDKEMSLSVGSSDTAKVVLRISEPIDISHVTENIEEMTKKSQVIDETSESLPESEKQSDVSIKVSPAEDTQKELKEESLDKSLNEDSVNPERIEIPVDEIEITRDVEEKLEILKNVESMSDDDDVCFRKKGSSGTLSRSDSFSVKEEIEKIEKQIKALEAKNDERRNSENDEIATARLSIQANRRSFFKNMVDDPHNGVKIEFKELPRAQQDISIVRLTEPPVPVDAPREPVKIVELHISEPIRQKPEIVGEGDVNPLPKPQRRHSALDNLNNEQSKAINNSRRSVEPEEMTSGQKGNSL</sequence>
<evidence type="ECO:0000313" key="7">
    <source>
        <dbReference type="RefSeq" id="XP_024940031.1"/>
    </source>
</evidence>
<feature type="compositionally biased region" description="Basic and acidic residues" evidence="2">
    <location>
        <begin position="302"/>
        <end position="315"/>
    </location>
</feature>
<protein>
    <submittedName>
        <fullName evidence="4 5">Muscle M-line assembly protein unc-89</fullName>
    </submittedName>
</protein>
<dbReference type="RefSeq" id="XP_015593717.1">
    <property type="nucleotide sequence ID" value="XM_015738231.2"/>
</dbReference>
<keyword evidence="1" id="KW-0175">Coiled coil</keyword>
<dbReference type="RefSeq" id="XP_024940030.1">
    <property type="nucleotide sequence ID" value="XM_025084262.1"/>
</dbReference>
<accession>A0AAJ7RFN0</accession>
<feature type="region of interest" description="Disordered" evidence="2">
    <location>
        <begin position="348"/>
        <end position="397"/>
    </location>
</feature>
<feature type="compositionally biased region" description="Basic and acidic residues" evidence="2">
    <location>
        <begin position="181"/>
        <end position="207"/>
    </location>
</feature>
<evidence type="ECO:0000313" key="3">
    <source>
        <dbReference type="Proteomes" id="UP000694920"/>
    </source>
</evidence>
<feature type="region of interest" description="Disordered" evidence="2">
    <location>
        <begin position="289"/>
        <end position="318"/>
    </location>
</feature>
<name>A0AAJ7RFN0_CEPCN</name>
<evidence type="ECO:0000313" key="6">
    <source>
        <dbReference type="RefSeq" id="XP_024940030.1"/>
    </source>
</evidence>
<evidence type="ECO:0000256" key="1">
    <source>
        <dbReference type="SAM" id="Coils"/>
    </source>
</evidence>
<organism evidence="3 7">
    <name type="scientific">Cephus cinctus</name>
    <name type="common">Wheat stem sawfly</name>
    <dbReference type="NCBI Taxonomy" id="211228"/>
    <lineage>
        <taxon>Eukaryota</taxon>
        <taxon>Metazoa</taxon>
        <taxon>Ecdysozoa</taxon>
        <taxon>Arthropoda</taxon>
        <taxon>Hexapoda</taxon>
        <taxon>Insecta</taxon>
        <taxon>Pterygota</taxon>
        <taxon>Neoptera</taxon>
        <taxon>Endopterygota</taxon>
        <taxon>Hymenoptera</taxon>
        <taxon>Cephoidea</taxon>
        <taxon>Cephidae</taxon>
        <taxon>Cephus</taxon>
    </lineage>
</organism>
<dbReference type="RefSeq" id="XP_015593718.1">
    <property type="nucleotide sequence ID" value="XM_015738232.2"/>
</dbReference>